<dbReference type="GeneID" id="19459295"/>
<organism evidence="7 8">
    <name type="scientific">Glarea lozoyensis (strain ATCC 20868 / MF5171)</name>
    <dbReference type="NCBI Taxonomy" id="1116229"/>
    <lineage>
        <taxon>Eukaryota</taxon>
        <taxon>Fungi</taxon>
        <taxon>Dikarya</taxon>
        <taxon>Ascomycota</taxon>
        <taxon>Pezizomycotina</taxon>
        <taxon>Leotiomycetes</taxon>
        <taxon>Helotiales</taxon>
        <taxon>Helotiaceae</taxon>
        <taxon>Glarea</taxon>
    </lineage>
</organism>
<feature type="compositionally biased region" description="Polar residues" evidence="5">
    <location>
        <begin position="512"/>
        <end position="540"/>
    </location>
</feature>
<dbReference type="OrthoDB" id="3554803at2759"/>
<feature type="region of interest" description="Disordered" evidence="5">
    <location>
        <begin position="445"/>
        <end position="575"/>
    </location>
</feature>
<evidence type="ECO:0000256" key="3">
    <source>
        <dbReference type="ARBA" id="ARBA00023186"/>
    </source>
</evidence>
<feature type="domain" description="Complex 1 LYR protein" evidence="6">
    <location>
        <begin position="9"/>
        <end position="67"/>
    </location>
</feature>
<feature type="region of interest" description="Disordered" evidence="5">
    <location>
        <begin position="290"/>
        <end position="309"/>
    </location>
</feature>
<feature type="region of interest" description="Disordered" evidence="5">
    <location>
        <begin position="649"/>
        <end position="668"/>
    </location>
</feature>
<dbReference type="OMA" id="ITRAPHF"/>
<proteinExistence type="inferred from homology"/>
<dbReference type="RefSeq" id="XP_008083186.1">
    <property type="nucleotide sequence ID" value="XM_008084995.1"/>
</dbReference>
<sequence>MVRYSGLQKEVFALYRQCLRVSRKKPESSRAHFESYARNEFKKSIGLDKKDFGAIEYLLRKGRRQVEIQTTTPSAAEEVLRTPLSAALQQERRKQRQIARSRSKSSPSSIATSSRRKGYGRMSRNIQFVGKQNLRVRNGTRSPYQNRNVIVSSDGAGVFTKRPPFDSTQSTGTVLDFGDTDIPCGSQPTGTEHHNRKDIRFASRGPVTRISKAAEKTRIAKRRSVTPSIGRQSPRQQSPDRTHTRAFDKIHQQKPHKRPQVADLGRSYDPRIDPCEHIDCTPADEYVSLESAPNSQAQTSAISSAESSQKTAKARFNDATLWETIDSTRFPPDDASISTPVPSSDAPTSNVSSRNRKQARQLTRFQKQLELHYKAVSSLPKQSLVLSPSATTISANTVKAFLPYHTQFKSAGLAITSHEQQRKSLPPKRNSYSPCIESIADRKQNEVGGNDGHGSFVSGTTGTTGTTILGFTPPHEKTYGVSTKDRARSSSASDYTAVGFTPPHEKMISRPVFQQNRQGPISSNRNNIPWLQRQDVSPKQTLPPPRMSKTQPSRYKNSRFGEPPASYQGPKNMAGLVPMTQQTNEVEQNPLEYSEDDQSSSTVKAMSQQINEKATQTEPASMKYVDARTQTVDEESTDQKYEDSLTYLCGSTNPDKDSSNNTARHTRVPTTENAKDLAATALSCTWKRSRLPWERPKRTATPCPMAASDHGVNGDPCDLQQDSENPTEVCSTVSDAQNCETPISQLTPRLPTLAPVKCLGCEVLINKNENLDGPTGQAQSNSISEDANAQPHIEQAHSLCQQCSQSVYTAYVVTPSRKPTSPPRHSHSHTHGVHDRSAQPQEAAFRNMDDEEVADATSNSHVHKSKHRRRKSEQHSRHTDPVKQSSIPRIDPSLNLPSQEIEQYGDYVQSSSQPRKARHIHWPHSQRHGAPAQQSNGAEAAAVRHYTSSSRPKHHTKTHGSHHMHHAPNSASSLSNPAPHRTSKTTNQKVFDGLQVATAAACDKDLDAWLIEVNGTGVRHFLANLSKFEPLGVNALSNVAKRAARDRREQLLVWEKVREQNLMKQEQERTERHIHRDKHTKLGLDMETDGPKGAEEARWILEDSGLKKDGKGGFSLGKEGIVRDD</sequence>
<evidence type="ECO:0000256" key="2">
    <source>
        <dbReference type="ARBA" id="ARBA00023128"/>
    </source>
</evidence>
<dbReference type="Proteomes" id="UP000016922">
    <property type="component" value="Unassembled WGS sequence"/>
</dbReference>
<feature type="compositionally biased region" description="Polar residues" evidence="5">
    <location>
        <begin position="336"/>
        <end position="353"/>
    </location>
</feature>
<feature type="region of interest" description="Disordered" evidence="5">
    <location>
        <begin position="88"/>
        <end position="125"/>
    </location>
</feature>
<evidence type="ECO:0000259" key="6">
    <source>
        <dbReference type="Pfam" id="PF05347"/>
    </source>
</evidence>
<feature type="region of interest" description="Disordered" evidence="5">
    <location>
        <begin position="815"/>
        <end position="840"/>
    </location>
</feature>
<dbReference type="GO" id="GO:0034553">
    <property type="term" value="P:mitochondrial respiratory chain complex II assembly"/>
    <property type="evidence" value="ECO:0007669"/>
    <property type="project" value="InterPro"/>
</dbReference>
<comment type="subcellular location">
    <subcellularLocation>
        <location evidence="1">Mitochondrion matrix</location>
    </subcellularLocation>
</comment>
<feature type="compositionally biased region" description="Low complexity" evidence="5">
    <location>
        <begin position="104"/>
        <end position="113"/>
    </location>
</feature>
<feature type="compositionally biased region" description="Basic residues" evidence="5">
    <location>
        <begin position="861"/>
        <end position="872"/>
    </location>
</feature>
<feature type="compositionally biased region" description="Polar residues" evidence="5">
    <location>
        <begin position="225"/>
        <end position="237"/>
    </location>
</feature>
<keyword evidence="2" id="KW-0496">Mitochondrion</keyword>
<evidence type="ECO:0000256" key="1">
    <source>
        <dbReference type="ARBA" id="ARBA00004305"/>
    </source>
</evidence>
<evidence type="ECO:0000256" key="5">
    <source>
        <dbReference type="SAM" id="MobiDB-lite"/>
    </source>
</evidence>
<keyword evidence="3" id="KW-0143">Chaperone</keyword>
<dbReference type="CDD" id="cd20268">
    <property type="entry name" value="Complex1_LYR_SDHAF1_LYRM8"/>
    <property type="match status" value="1"/>
</dbReference>
<feature type="compositionally biased region" description="Polar residues" evidence="5">
    <location>
        <begin position="776"/>
        <end position="787"/>
    </location>
</feature>
<evidence type="ECO:0000256" key="4">
    <source>
        <dbReference type="ARBA" id="ARBA00025715"/>
    </source>
</evidence>
<dbReference type="Pfam" id="PF05347">
    <property type="entry name" value="Complex1_LYR"/>
    <property type="match status" value="1"/>
</dbReference>
<protein>
    <recommendedName>
        <fullName evidence="6">Complex 1 LYR protein domain-containing protein</fullName>
    </recommendedName>
</protein>
<keyword evidence="8" id="KW-1185">Reference proteome</keyword>
<dbReference type="EMBL" id="KE145367">
    <property type="protein sequence ID" value="EPE29077.1"/>
    <property type="molecule type" value="Genomic_DNA"/>
</dbReference>
<feature type="region of interest" description="Disordered" evidence="5">
    <location>
        <begin position="324"/>
        <end position="360"/>
    </location>
</feature>
<feature type="compositionally biased region" description="Basic and acidic residues" evidence="5">
    <location>
        <begin position="474"/>
        <end position="488"/>
    </location>
</feature>
<feature type="compositionally biased region" description="Polar residues" evidence="5">
    <location>
        <begin position="291"/>
        <end position="309"/>
    </location>
</feature>
<comment type="similarity">
    <text evidence="4">Belongs to the complex I LYR family. SDHAF1 subfamily.</text>
</comment>
<dbReference type="PANTHER" id="PTHR13675">
    <property type="entry name" value="LYR MOTIF-CONTAINING PROTEIN 2"/>
    <property type="match status" value="1"/>
</dbReference>
<feature type="region of interest" description="Disordered" evidence="5">
    <location>
        <begin position="213"/>
        <end position="270"/>
    </location>
</feature>
<feature type="region of interest" description="Disordered" evidence="5">
    <location>
        <begin position="772"/>
        <end position="793"/>
    </location>
</feature>
<feature type="compositionally biased region" description="Basic residues" evidence="5">
    <location>
        <begin position="951"/>
        <end position="966"/>
    </location>
</feature>
<dbReference type="InterPro" id="IPR008011">
    <property type="entry name" value="Complex1_LYR_dom"/>
</dbReference>
<dbReference type="PANTHER" id="PTHR13675:SF1">
    <property type="entry name" value="SUCCINATE DEHYDROGENASE ASSEMBLY FACTOR 1, MITOCHONDRIAL"/>
    <property type="match status" value="1"/>
</dbReference>
<name>S3CRH3_GLAL2</name>
<dbReference type="AlphaFoldDB" id="S3CRH3"/>
<dbReference type="HOGENOM" id="CLU_279783_0_0_1"/>
<dbReference type="KEGG" id="glz:GLAREA_00235"/>
<dbReference type="GO" id="GO:0005759">
    <property type="term" value="C:mitochondrial matrix"/>
    <property type="evidence" value="ECO:0007669"/>
    <property type="project" value="UniProtKB-SubCell"/>
</dbReference>
<gene>
    <name evidence="7" type="ORF">GLAREA_00235</name>
</gene>
<feature type="region of interest" description="Disordered" evidence="5">
    <location>
        <begin position="1105"/>
        <end position="1125"/>
    </location>
</feature>
<dbReference type="InterPro" id="IPR045295">
    <property type="entry name" value="Complex1_LYR_SDHAF1_LYRM8"/>
</dbReference>
<dbReference type="eggNOG" id="KOG4620">
    <property type="taxonomic scope" value="Eukaryota"/>
</dbReference>
<feature type="compositionally biased region" description="Basic and acidic residues" evidence="5">
    <location>
        <begin position="238"/>
        <end position="251"/>
    </location>
</feature>
<evidence type="ECO:0000313" key="8">
    <source>
        <dbReference type="Proteomes" id="UP000016922"/>
    </source>
</evidence>
<feature type="region of interest" description="Disordered" evidence="5">
    <location>
        <begin position="852"/>
        <end position="988"/>
    </location>
</feature>
<accession>S3CRH3</accession>
<evidence type="ECO:0000313" key="7">
    <source>
        <dbReference type="EMBL" id="EPE29077.1"/>
    </source>
</evidence>
<feature type="compositionally biased region" description="Basic residues" evidence="5">
    <location>
        <begin position="93"/>
        <end position="103"/>
    </location>
</feature>
<feature type="compositionally biased region" description="Basic residues" evidence="5">
    <location>
        <begin position="915"/>
        <end position="927"/>
    </location>
</feature>
<reference evidence="7 8" key="1">
    <citation type="journal article" date="2013" name="BMC Genomics">
        <title>Genomics-driven discovery of the pneumocandin biosynthetic gene cluster in the fungus Glarea lozoyensis.</title>
        <authorList>
            <person name="Chen L."/>
            <person name="Yue Q."/>
            <person name="Zhang X."/>
            <person name="Xiang M."/>
            <person name="Wang C."/>
            <person name="Li S."/>
            <person name="Che Y."/>
            <person name="Ortiz-Lopez F.J."/>
            <person name="Bills G.F."/>
            <person name="Liu X."/>
            <person name="An Z."/>
        </authorList>
    </citation>
    <scope>NUCLEOTIDE SEQUENCE [LARGE SCALE GENOMIC DNA]</scope>
    <source>
        <strain evidence="8">ATCC 20868 / MF5171</strain>
    </source>
</reference>
<feature type="compositionally biased region" description="Low complexity" evidence="5">
    <location>
        <begin position="967"/>
        <end position="980"/>
    </location>
</feature>
<dbReference type="STRING" id="1116229.S3CRH3"/>